<proteinExistence type="predicted"/>
<dbReference type="PANTHER" id="PTHR21068:SF36">
    <property type="entry name" value="SENESCENCE_DEHYDRATION-ASSOCIATED PROTEIN-LIKE PROTEIN"/>
    <property type="match status" value="1"/>
</dbReference>
<keyword evidence="4" id="KW-1185">Reference proteome</keyword>
<evidence type="ECO:0000256" key="1">
    <source>
        <dbReference type="SAM" id="MobiDB-lite"/>
    </source>
</evidence>
<accession>A0AAU9RXK8</accession>
<dbReference type="PANTHER" id="PTHR21068">
    <property type="entry name" value="SPARTIN"/>
    <property type="match status" value="1"/>
</dbReference>
<evidence type="ECO:0000313" key="4">
    <source>
        <dbReference type="Proteomes" id="UP000836841"/>
    </source>
</evidence>
<dbReference type="Pfam" id="PF06911">
    <property type="entry name" value="Senescence"/>
    <property type="match status" value="1"/>
</dbReference>
<dbReference type="Proteomes" id="UP000836841">
    <property type="component" value="Unassembled WGS sequence"/>
</dbReference>
<dbReference type="InterPro" id="IPR045036">
    <property type="entry name" value="Spartin-like"/>
</dbReference>
<feature type="compositionally biased region" description="Polar residues" evidence="1">
    <location>
        <begin position="8"/>
        <end position="22"/>
    </location>
</feature>
<dbReference type="AlphaFoldDB" id="A0AAU9RXK8"/>
<comment type="caution">
    <text evidence="3">The sequence shown here is derived from an EMBL/GenBank/DDBJ whole genome shotgun (WGS) entry which is preliminary data.</text>
</comment>
<evidence type="ECO:0000313" key="3">
    <source>
        <dbReference type="EMBL" id="CAH2049689.1"/>
    </source>
</evidence>
<reference evidence="3 4" key="1">
    <citation type="submission" date="2022-03" db="EMBL/GenBank/DDBJ databases">
        <authorList>
            <person name="Nunn A."/>
            <person name="Chopra R."/>
            <person name="Nunn A."/>
            <person name="Contreras Garrido A."/>
        </authorList>
    </citation>
    <scope>NUCLEOTIDE SEQUENCE [LARGE SCALE GENOMIC DNA]</scope>
</reference>
<dbReference type="GO" id="GO:0005886">
    <property type="term" value="C:plasma membrane"/>
    <property type="evidence" value="ECO:0007669"/>
    <property type="project" value="TreeGrafter"/>
</dbReference>
<evidence type="ECO:0000259" key="2">
    <source>
        <dbReference type="Pfam" id="PF06911"/>
    </source>
</evidence>
<name>A0AAU9RXK8_THLAR</name>
<feature type="region of interest" description="Disordered" evidence="1">
    <location>
        <begin position="1"/>
        <end position="31"/>
    </location>
</feature>
<dbReference type="EMBL" id="CAJVSB020000308">
    <property type="protein sequence ID" value="CAH2049689.1"/>
    <property type="molecule type" value="Genomic_DNA"/>
</dbReference>
<gene>
    <name evidence="3" type="ORF">TAV2_LOCUS8341</name>
</gene>
<dbReference type="InterPro" id="IPR009686">
    <property type="entry name" value="Senescence/spartin_C"/>
</dbReference>
<protein>
    <recommendedName>
        <fullName evidence="2">Senescence domain-containing protein</fullName>
    </recommendedName>
</protein>
<feature type="domain" description="Senescence" evidence="2">
    <location>
        <begin position="127"/>
        <end position="236"/>
    </location>
</feature>
<organism evidence="3 4">
    <name type="scientific">Thlaspi arvense</name>
    <name type="common">Field penny-cress</name>
    <dbReference type="NCBI Taxonomy" id="13288"/>
    <lineage>
        <taxon>Eukaryota</taxon>
        <taxon>Viridiplantae</taxon>
        <taxon>Streptophyta</taxon>
        <taxon>Embryophyta</taxon>
        <taxon>Tracheophyta</taxon>
        <taxon>Spermatophyta</taxon>
        <taxon>Magnoliopsida</taxon>
        <taxon>eudicotyledons</taxon>
        <taxon>Gunneridae</taxon>
        <taxon>Pentapetalae</taxon>
        <taxon>rosids</taxon>
        <taxon>malvids</taxon>
        <taxon>Brassicales</taxon>
        <taxon>Brassicaceae</taxon>
        <taxon>Thlaspideae</taxon>
        <taxon>Thlaspi</taxon>
    </lineage>
</organism>
<sequence length="246" mass="26371">MKGVWPKSTKTLSHSRTISVEPSKQGKMKSKPESVKHEVLFRVPMCKVYLMDEGEALELANGDLTILRISDGNVFLAFVVKIGELQWPLTKDEPVVKLDEKNYLFSLPMKDGDPLSYGVAFLDGGNLKTMSKSMLDRVGIGSASVMAPAVRSQAGQAFLAMVPGEVLLASLDAVNRVLDAAEAAEKQALLATSAAATRMVSERYGESAGEATGDVLASAGHSANTAWNVFKIRKALTPSPFVPPAY</sequence>